<comment type="caution">
    <text evidence="2">The sequence shown here is derived from an EMBL/GenBank/DDBJ whole genome shotgun (WGS) entry which is preliminary data.</text>
</comment>
<proteinExistence type="predicted"/>
<feature type="region of interest" description="Disordered" evidence="1">
    <location>
        <begin position="167"/>
        <end position="201"/>
    </location>
</feature>
<dbReference type="EMBL" id="BMAR01000001">
    <property type="protein sequence ID" value="GFR40897.1"/>
    <property type="molecule type" value="Genomic_DNA"/>
</dbReference>
<feature type="compositionally biased region" description="Low complexity" evidence="1">
    <location>
        <begin position="172"/>
        <end position="188"/>
    </location>
</feature>
<protein>
    <submittedName>
        <fullName evidence="2">Uncharacterized protein</fullName>
    </submittedName>
</protein>
<evidence type="ECO:0000256" key="1">
    <source>
        <dbReference type="SAM" id="MobiDB-lite"/>
    </source>
</evidence>
<organism evidence="2 3">
    <name type="scientific">Astrephomene gubernaculifera</name>
    <dbReference type="NCBI Taxonomy" id="47775"/>
    <lineage>
        <taxon>Eukaryota</taxon>
        <taxon>Viridiplantae</taxon>
        <taxon>Chlorophyta</taxon>
        <taxon>core chlorophytes</taxon>
        <taxon>Chlorophyceae</taxon>
        <taxon>CS clade</taxon>
        <taxon>Chlamydomonadales</taxon>
        <taxon>Astrephomenaceae</taxon>
        <taxon>Astrephomene</taxon>
    </lineage>
</organism>
<gene>
    <name evidence="2" type="ORF">Agub_g1551</name>
</gene>
<name>A0AAD3HHD5_9CHLO</name>
<dbReference type="Proteomes" id="UP001054857">
    <property type="component" value="Unassembled WGS sequence"/>
</dbReference>
<feature type="non-terminal residue" evidence="2">
    <location>
        <position position="403"/>
    </location>
</feature>
<evidence type="ECO:0000313" key="2">
    <source>
        <dbReference type="EMBL" id="GFR40897.1"/>
    </source>
</evidence>
<keyword evidence="3" id="KW-1185">Reference proteome</keyword>
<reference evidence="2 3" key="1">
    <citation type="journal article" date="2021" name="Sci. Rep.">
        <title>Genome sequencing of the multicellular alga Astrephomene provides insights into convergent evolution of germ-soma differentiation.</title>
        <authorList>
            <person name="Yamashita S."/>
            <person name="Yamamoto K."/>
            <person name="Matsuzaki R."/>
            <person name="Suzuki S."/>
            <person name="Yamaguchi H."/>
            <person name="Hirooka S."/>
            <person name="Minakuchi Y."/>
            <person name="Miyagishima S."/>
            <person name="Kawachi M."/>
            <person name="Toyoda A."/>
            <person name="Nozaki H."/>
        </authorList>
    </citation>
    <scope>NUCLEOTIDE SEQUENCE [LARGE SCALE GENOMIC DNA]</scope>
    <source>
        <strain evidence="2 3">NIES-4017</strain>
    </source>
</reference>
<evidence type="ECO:0000313" key="3">
    <source>
        <dbReference type="Proteomes" id="UP001054857"/>
    </source>
</evidence>
<accession>A0AAD3HHD5</accession>
<sequence>LGELFEFLSSQSWALSPTGLLEAVVAICQMEVLLPPDMAARFRGPLARCLPSLAPRGVLAVLAAGPSVGLEPPSKEVLGVLAGQVGRMAEAEVAEAGGEVLGPAAAVEVAYEVLRWLPEVVGGEEAAEWMGALKEGLQPLLSRLAQVGPGAAPKLAMMLPSLGLLPPVAEDQQQGGQPGQQQPAAAAGYDPTSPSAPSCLSPERTALLAPLVDAIAAGLAATAANAAGAATGGSAAGTAATADGSSSSTAAAPLPLSYDGEQLGNAVLGLSLAGAELPEEWVSSFMEVSQPQLPACSPRALVACLTGLALQGAQPPRGYVGGMWRAVRALAAPPRRGWELAGARGLLAAAGRLGVRPDADTMQAVLDSALLRYRESPDPEGLAELVQVLASFHYVPRPGWAAE</sequence>
<dbReference type="AlphaFoldDB" id="A0AAD3HHD5"/>
<feature type="non-terminal residue" evidence="2">
    <location>
        <position position="1"/>
    </location>
</feature>